<reference evidence="1 2" key="1">
    <citation type="submission" date="2020-08" db="EMBL/GenBank/DDBJ databases">
        <title>Genomic Encyclopedia of Type Strains, Phase IV (KMG-IV): sequencing the most valuable type-strain genomes for metagenomic binning, comparative biology and taxonomic classification.</title>
        <authorList>
            <person name="Goeker M."/>
        </authorList>
    </citation>
    <scope>NUCLEOTIDE SEQUENCE [LARGE SCALE GENOMIC DNA]</scope>
    <source>
        <strain evidence="1 2">DSM 28570</strain>
    </source>
</reference>
<dbReference type="EMBL" id="JACHEO010000001">
    <property type="protein sequence ID" value="MBB5346294.1"/>
    <property type="molecule type" value="Genomic_DNA"/>
</dbReference>
<gene>
    <name evidence="1" type="ORF">HNQ81_000001</name>
</gene>
<dbReference type="Proteomes" id="UP000539642">
    <property type="component" value="Unassembled WGS sequence"/>
</dbReference>
<dbReference type="RefSeq" id="WP_183347012.1">
    <property type="nucleotide sequence ID" value="NZ_JACHEO010000001.1"/>
</dbReference>
<protein>
    <submittedName>
        <fullName evidence="1">Uncharacterized protein</fullName>
    </submittedName>
</protein>
<evidence type="ECO:0000313" key="2">
    <source>
        <dbReference type="Proteomes" id="UP000539642"/>
    </source>
</evidence>
<keyword evidence="2" id="KW-1185">Reference proteome</keyword>
<organism evidence="1 2">
    <name type="scientific">Desulfoprunum benzoelyticum</name>
    <dbReference type="NCBI Taxonomy" id="1506996"/>
    <lineage>
        <taxon>Bacteria</taxon>
        <taxon>Pseudomonadati</taxon>
        <taxon>Thermodesulfobacteriota</taxon>
        <taxon>Desulfobulbia</taxon>
        <taxon>Desulfobulbales</taxon>
        <taxon>Desulfobulbaceae</taxon>
        <taxon>Desulfoprunum</taxon>
    </lineage>
</organism>
<comment type="caution">
    <text evidence="1">The sequence shown here is derived from an EMBL/GenBank/DDBJ whole genome shotgun (WGS) entry which is preliminary data.</text>
</comment>
<dbReference type="AlphaFoldDB" id="A0A840USE2"/>
<evidence type="ECO:0000313" key="1">
    <source>
        <dbReference type="EMBL" id="MBB5346294.1"/>
    </source>
</evidence>
<accession>A0A840USE2</accession>
<proteinExistence type="predicted"/>
<sequence length="96" mass="11297">MYQPYTCVEWVLMYLVPHKLGATNCPIKFRLSNGEIATIMDDISPEKNERHRFSRPLNTSPVLDKLLLSRSLFHLDDPSYFSFFSYLQFFGIPPFF</sequence>
<name>A0A840USE2_9BACT</name>